<reference evidence="1" key="1">
    <citation type="journal article" date="2020" name="bioRxiv">
        <title>Chromosome-level reference genome of the European wasp spider Argiope bruennichi: a resource for studies on range expansion and evolutionary adaptation.</title>
        <authorList>
            <person name="Sheffer M.M."/>
            <person name="Hoppe A."/>
            <person name="Krehenwinkel H."/>
            <person name="Uhl G."/>
            <person name="Kuss A.W."/>
            <person name="Jensen L."/>
            <person name="Jensen C."/>
            <person name="Gillespie R.G."/>
            <person name="Hoff K.J."/>
            <person name="Prost S."/>
        </authorList>
    </citation>
    <scope>NUCLEOTIDE SEQUENCE</scope>
</reference>
<protein>
    <submittedName>
        <fullName evidence="1">Uncharacterized protein</fullName>
    </submittedName>
</protein>
<dbReference type="EMBL" id="JABXBU010002227">
    <property type="protein sequence ID" value="KAF8774285.1"/>
    <property type="molecule type" value="Genomic_DNA"/>
</dbReference>
<accession>A0A8T0EP33</accession>
<name>A0A8T0EP33_ARGBR</name>
<gene>
    <name evidence="1" type="ORF">HNY73_016853</name>
</gene>
<evidence type="ECO:0000313" key="1">
    <source>
        <dbReference type="EMBL" id="KAF8774285.1"/>
    </source>
</evidence>
<reference evidence="1" key="2">
    <citation type="submission" date="2020-06" db="EMBL/GenBank/DDBJ databases">
        <authorList>
            <person name="Sheffer M."/>
        </authorList>
    </citation>
    <scope>NUCLEOTIDE SEQUENCE</scope>
</reference>
<sequence>MKKIELFNTNKLQEKYHSATTSIRSVLSVKPFCIMNAGFSSDFSRKLIQQRVKFRLIKSQSTASGHFANKKVIRTQTKEKDFGI</sequence>
<organism evidence="1 2">
    <name type="scientific">Argiope bruennichi</name>
    <name type="common">Wasp spider</name>
    <name type="synonym">Aranea bruennichi</name>
    <dbReference type="NCBI Taxonomy" id="94029"/>
    <lineage>
        <taxon>Eukaryota</taxon>
        <taxon>Metazoa</taxon>
        <taxon>Ecdysozoa</taxon>
        <taxon>Arthropoda</taxon>
        <taxon>Chelicerata</taxon>
        <taxon>Arachnida</taxon>
        <taxon>Araneae</taxon>
        <taxon>Araneomorphae</taxon>
        <taxon>Entelegynae</taxon>
        <taxon>Araneoidea</taxon>
        <taxon>Araneidae</taxon>
        <taxon>Argiope</taxon>
    </lineage>
</organism>
<dbReference type="Proteomes" id="UP000807504">
    <property type="component" value="Unassembled WGS sequence"/>
</dbReference>
<dbReference type="AlphaFoldDB" id="A0A8T0EP33"/>
<keyword evidence="2" id="KW-1185">Reference proteome</keyword>
<evidence type="ECO:0000313" key="2">
    <source>
        <dbReference type="Proteomes" id="UP000807504"/>
    </source>
</evidence>
<comment type="caution">
    <text evidence="1">The sequence shown here is derived from an EMBL/GenBank/DDBJ whole genome shotgun (WGS) entry which is preliminary data.</text>
</comment>
<proteinExistence type="predicted"/>